<comment type="caution">
    <text evidence="2">The sequence shown here is derived from an EMBL/GenBank/DDBJ whole genome shotgun (WGS) entry which is preliminary data.</text>
</comment>
<dbReference type="EMBL" id="QBML01000005">
    <property type="protein sequence ID" value="PZO43241.1"/>
    <property type="molecule type" value="Genomic_DNA"/>
</dbReference>
<protein>
    <recommendedName>
        <fullName evidence="4">DUF1682 domain-containing protein</fullName>
    </recommendedName>
</protein>
<accession>A0A2W4Y728</accession>
<reference evidence="2 3" key="2">
    <citation type="submission" date="2018-06" db="EMBL/GenBank/DDBJ databases">
        <title>Metagenomic assembly of (sub)arctic Cyanobacteria and their associated microbiome from non-axenic cultures.</title>
        <authorList>
            <person name="Baurain D."/>
        </authorList>
    </citation>
    <scope>NUCLEOTIDE SEQUENCE [LARGE SCALE GENOMIC DNA]</scope>
    <source>
        <strain evidence="2">ULC066bin1</strain>
    </source>
</reference>
<reference evidence="2 3" key="1">
    <citation type="submission" date="2018-04" db="EMBL/GenBank/DDBJ databases">
        <authorList>
            <person name="Go L.Y."/>
            <person name="Mitchell J.A."/>
        </authorList>
    </citation>
    <scope>NUCLEOTIDE SEQUENCE [LARGE SCALE GENOMIC DNA]</scope>
    <source>
        <strain evidence="2">ULC066bin1</strain>
    </source>
</reference>
<organism evidence="2 3">
    <name type="scientific">Pseudanabaena frigida</name>
    <dbReference type="NCBI Taxonomy" id="945775"/>
    <lineage>
        <taxon>Bacteria</taxon>
        <taxon>Bacillati</taxon>
        <taxon>Cyanobacteriota</taxon>
        <taxon>Cyanophyceae</taxon>
        <taxon>Pseudanabaenales</taxon>
        <taxon>Pseudanabaenaceae</taxon>
        <taxon>Pseudanabaena</taxon>
    </lineage>
</organism>
<gene>
    <name evidence="2" type="ORF">DCF19_04610</name>
</gene>
<name>A0A2W4Y728_9CYAN</name>
<dbReference type="Proteomes" id="UP000249467">
    <property type="component" value="Unassembled WGS sequence"/>
</dbReference>
<evidence type="ECO:0000256" key="1">
    <source>
        <dbReference type="SAM" id="MobiDB-lite"/>
    </source>
</evidence>
<feature type="region of interest" description="Disordered" evidence="1">
    <location>
        <begin position="71"/>
        <end position="106"/>
    </location>
</feature>
<evidence type="ECO:0000313" key="2">
    <source>
        <dbReference type="EMBL" id="PZO43241.1"/>
    </source>
</evidence>
<sequence>MRSIIGLSSIALVSLLNVNPLFALTQSSRQLSSNYSEILELTSLNNLTSGKPESSGGVIVSDLFRSINQAVRDQQRKEERDRQRQDRLDREAQRRQDRLDREEKAAVERRERQARIDLARKEASEKQRIEADRRYQYFQSLSPEAKEAYIAEQRAIQKKNNEMAARLFGLVIESALAPRVCQRGSWLTGYTYYDC</sequence>
<evidence type="ECO:0008006" key="4">
    <source>
        <dbReference type="Google" id="ProtNLM"/>
    </source>
</evidence>
<proteinExistence type="predicted"/>
<feature type="compositionally biased region" description="Basic and acidic residues" evidence="1">
    <location>
        <begin position="73"/>
        <end position="106"/>
    </location>
</feature>
<evidence type="ECO:0000313" key="3">
    <source>
        <dbReference type="Proteomes" id="UP000249467"/>
    </source>
</evidence>
<dbReference type="AlphaFoldDB" id="A0A2W4Y728"/>